<dbReference type="GO" id="GO:0003723">
    <property type="term" value="F:RNA binding"/>
    <property type="evidence" value="ECO:0007669"/>
    <property type="project" value="InterPro"/>
</dbReference>
<dbReference type="InterPro" id="IPR043128">
    <property type="entry name" value="Rev_trsase/Diguanyl_cyclase"/>
</dbReference>
<accession>A0A1L3KLL5</accession>
<dbReference type="Pfam" id="PF00680">
    <property type="entry name" value="RdRP_1"/>
    <property type="match status" value="1"/>
</dbReference>
<dbReference type="Gene3D" id="3.30.70.270">
    <property type="match status" value="1"/>
</dbReference>
<dbReference type="InterPro" id="IPR007094">
    <property type="entry name" value="RNA-dir_pol_PSvirus"/>
</dbReference>
<dbReference type="SUPFAM" id="SSF56672">
    <property type="entry name" value="DNA/RNA polymerases"/>
    <property type="match status" value="1"/>
</dbReference>
<evidence type="ECO:0000259" key="4">
    <source>
        <dbReference type="PROSITE" id="PS50507"/>
    </source>
</evidence>
<evidence type="ECO:0000313" key="5">
    <source>
        <dbReference type="EMBL" id="APG78253.1"/>
    </source>
</evidence>
<dbReference type="GO" id="GO:0003968">
    <property type="term" value="F:RNA-directed RNA polymerase activity"/>
    <property type="evidence" value="ECO:0007669"/>
    <property type="project" value="InterPro"/>
</dbReference>
<dbReference type="InterPro" id="IPR001205">
    <property type="entry name" value="RNA-dir_pol_C"/>
</dbReference>
<dbReference type="InterPro" id="IPR043502">
    <property type="entry name" value="DNA/RNA_pol_sf"/>
</dbReference>
<sequence length="534" mass="60808">MAEISTTINPRYRTIDITSFEYPAVSLDVQFPAVNRGRILPKGKGFSFKLEKPSVSFKTYRAICEHGLKVEADRVLRTRKRSFLTPDAIWAGVLAFASSTNKRTNFSGYAEALRKLEIELNINEKIKPITFEEATEKLPRNTSPGLPYIQTHPGLKKGDILQLYHNSLSYYWHRVGSGDKVVPLPDCAAFARSHITASTENKVRPVWAYPLYAISQEARFASPLIDSIRNQECLEHSAYGMEMLKGGMTWLNNQLHRARKRGATGYLCLDFSAFDASIPAWLIRDVFSIIKKKFIMTDSDDRIFRVLINYFINTPIRNLDGRRFQKDHGIPSGSMFTNIIGTCINFVMMHTILDSKFQLMFLNVFGDDSVAAVKGIININDLQDDFLRIFGVKINVKKSYSTSRIENVHYLGYYNFNGDPIKPTTELLASMLYPQYLKDDWGYTIARALGCALASCGNNPNVFIAARACYIKGARENYENVPHALKLIIENGRMKRHLDVMGCGDWVFNESIFFRNENFFPRLDCTKLQKGILH</sequence>
<feature type="domain" description="RdRp catalytic" evidence="4">
    <location>
        <begin position="264"/>
        <end position="381"/>
    </location>
</feature>
<keyword evidence="2" id="KW-0548">Nucleotidyltransferase</keyword>
<dbReference type="GO" id="GO:0006351">
    <property type="term" value="P:DNA-templated transcription"/>
    <property type="evidence" value="ECO:0007669"/>
    <property type="project" value="InterPro"/>
</dbReference>
<evidence type="ECO:0000256" key="2">
    <source>
        <dbReference type="ARBA" id="ARBA00022695"/>
    </source>
</evidence>
<evidence type="ECO:0000256" key="1">
    <source>
        <dbReference type="ARBA" id="ARBA00022679"/>
    </source>
</evidence>
<reference evidence="5" key="1">
    <citation type="journal article" date="2016" name="Nature">
        <title>Redefining the invertebrate RNA virosphere.</title>
        <authorList>
            <person name="Shi M."/>
            <person name="Lin X.D."/>
            <person name="Tian J.H."/>
            <person name="Chen L.J."/>
            <person name="Chen X."/>
            <person name="Li C.X."/>
            <person name="Qin X.C."/>
            <person name="Li J."/>
            <person name="Cao J.P."/>
            <person name="Eden J.S."/>
            <person name="Buchmann J."/>
            <person name="Wang W."/>
            <person name="Xu J."/>
            <person name="Holmes E.C."/>
            <person name="Zhang Y.Z."/>
        </authorList>
    </citation>
    <scope>NUCLEOTIDE SEQUENCE</scope>
    <source>
        <strain evidence="5">QTM74833</strain>
    </source>
</reference>
<keyword evidence="1" id="KW-0808">Transferase</keyword>
<organism evidence="5">
    <name type="scientific">Hubei partiti-like virus 20</name>
    <dbReference type="NCBI Taxonomy" id="1923027"/>
    <lineage>
        <taxon>Viruses</taxon>
        <taxon>Riboviria</taxon>
    </lineage>
</organism>
<keyword evidence="3" id="KW-0693">Viral RNA replication</keyword>
<dbReference type="GO" id="GO:0039694">
    <property type="term" value="P:viral RNA genome replication"/>
    <property type="evidence" value="ECO:0007669"/>
    <property type="project" value="InterPro"/>
</dbReference>
<protein>
    <submittedName>
        <fullName evidence="5">RdRp</fullName>
    </submittedName>
</protein>
<evidence type="ECO:0000256" key="3">
    <source>
        <dbReference type="ARBA" id="ARBA00022953"/>
    </source>
</evidence>
<proteinExistence type="predicted"/>
<dbReference type="EMBL" id="KX884140">
    <property type="protein sequence ID" value="APG78253.1"/>
    <property type="molecule type" value="Genomic_RNA"/>
</dbReference>
<name>A0A1L3KLL5_9VIRU</name>
<dbReference type="PROSITE" id="PS50507">
    <property type="entry name" value="RDRP_SSRNA_POS"/>
    <property type="match status" value="1"/>
</dbReference>